<organism evidence="2 3">
    <name type="scientific">Pseudovirgaria hyperparasitica</name>
    <dbReference type="NCBI Taxonomy" id="470096"/>
    <lineage>
        <taxon>Eukaryota</taxon>
        <taxon>Fungi</taxon>
        <taxon>Dikarya</taxon>
        <taxon>Ascomycota</taxon>
        <taxon>Pezizomycotina</taxon>
        <taxon>Dothideomycetes</taxon>
        <taxon>Dothideomycetes incertae sedis</taxon>
        <taxon>Acrospermales</taxon>
        <taxon>Acrospermaceae</taxon>
        <taxon>Pseudovirgaria</taxon>
    </lineage>
</organism>
<dbReference type="EMBL" id="ML996565">
    <property type="protein sequence ID" value="KAF2763322.1"/>
    <property type="molecule type" value="Genomic_DNA"/>
</dbReference>
<gene>
    <name evidence="2" type="ORF">EJ05DRAFT_34254</name>
</gene>
<evidence type="ECO:0000256" key="1">
    <source>
        <dbReference type="SAM" id="MobiDB-lite"/>
    </source>
</evidence>
<feature type="compositionally biased region" description="Low complexity" evidence="1">
    <location>
        <begin position="256"/>
        <end position="266"/>
    </location>
</feature>
<accession>A0A6A6WME3</accession>
<dbReference type="RefSeq" id="XP_033605773.1">
    <property type="nucleotide sequence ID" value="XM_033740925.1"/>
</dbReference>
<evidence type="ECO:0000313" key="2">
    <source>
        <dbReference type="EMBL" id="KAF2763322.1"/>
    </source>
</evidence>
<proteinExistence type="predicted"/>
<protein>
    <submittedName>
        <fullName evidence="2">Uncharacterized protein</fullName>
    </submittedName>
</protein>
<feature type="compositionally biased region" description="Basic and acidic residues" evidence="1">
    <location>
        <begin position="103"/>
        <end position="123"/>
    </location>
</feature>
<feature type="compositionally biased region" description="Acidic residues" evidence="1">
    <location>
        <begin position="343"/>
        <end position="355"/>
    </location>
</feature>
<feature type="compositionally biased region" description="Basic and acidic residues" evidence="1">
    <location>
        <begin position="18"/>
        <end position="51"/>
    </location>
</feature>
<name>A0A6A6WME3_9PEZI</name>
<keyword evidence="3" id="KW-1185">Reference proteome</keyword>
<sequence>MAPDIARPEYGDIASAKLNEDSGKRESDADPDTEIHAPKESLPDSHADPPRRFSVPTLVVERTDDSPRYGDDFGRRASLSQRVAHELRAADAQPDQTIILPLKGEESDTSRNSSEDDSQRSIDGDSNNEEDEPAPLFRHETIATKSEVEDEVEPAPLFRHETIATGDVSQADVADYDEEEPIPLFRHETIPDHQDPTAFRRHSTHIEVPESPFTPGSSVEDVNENIRDTARNPDPVRVDDGMPLFSHECVPDEQGSRSMSQMSGRSKSGTSLQRIAEDPDDTPVEEFPTDKAEIVGKLQETKRRLSRDDSPVDENTSPSPIRPGASPRVSNYSAEAPSPLEPISEDVAVEDEEPLDSVPLSLSDPDLKLKTSEVREIGN</sequence>
<reference evidence="2" key="1">
    <citation type="journal article" date="2020" name="Stud. Mycol.">
        <title>101 Dothideomycetes genomes: a test case for predicting lifestyles and emergence of pathogens.</title>
        <authorList>
            <person name="Haridas S."/>
            <person name="Albert R."/>
            <person name="Binder M."/>
            <person name="Bloem J."/>
            <person name="Labutti K."/>
            <person name="Salamov A."/>
            <person name="Andreopoulos B."/>
            <person name="Baker S."/>
            <person name="Barry K."/>
            <person name="Bills G."/>
            <person name="Bluhm B."/>
            <person name="Cannon C."/>
            <person name="Castanera R."/>
            <person name="Culley D."/>
            <person name="Daum C."/>
            <person name="Ezra D."/>
            <person name="Gonzalez J."/>
            <person name="Henrissat B."/>
            <person name="Kuo A."/>
            <person name="Liang C."/>
            <person name="Lipzen A."/>
            <person name="Lutzoni F."/>
            <person name="Magnuson J."/>
            <person name="Mondo S."/>
            <person name="Nolan M."/>
            <person name="Ohm R."/>
            <person name="Pangilinan J."/>
            <person name="Park H.-J."/>
            <person name="Ramirez L."/>
            <person name="Alfaro M."/>
            <person name="Sun H."/>
            <person name="Tritt A."/>
            <person name="Yoshinaga Y."/>
            <person name="Zwiers L.-H."/>
            <person name="Turgeon B."/>
            <person name="Goodwin S."/>
            <person name="Spatafora J."/>
            <person name="Crous P."/>
            <person name="Grigoriev I."/>
        </authorList>
    </citation>
    <scope>NUCLEOTIDE SEQUENCE</scope>
    <source>
        <strain evidence="2">CBS 121739</strain>
    </source>
</reference>
<feature type="compositionally biased region" description="Basic and acidic residues" evidence="1">
    <location>
        <begin position="227"/>
        <end position="240"/>
    </location>
</feature>
<feature type="compositionally biased region" description="Basic and acidic residues" evidence="1">
    <location>
        <begin position="1"/>
        <end position="10"/>
    </location>
</feature>
<feature type="region of interest" description="Disordered" evidence="1">
    <location>
        <begin position="227"/>
        <end position="365"/>
    </location>
</feature>
<feature type="compositionally biased region" description="Basic and acidic residues" evidence="1">
    <location>
        <begin position="288"/>
        <end position="310"/>
    </location>
</feature>
<dbReference type="AlphaFoldDB" id="A0A6A6WME3"/>
<feature type="region of interest" description="Disordered" evidence="1">
    <location>
        <begin position="1"/>
        <end position="170"/>
    </location>
</feature>
<dbReference type="Proteomes" id="UP000799437">
    <property type="component" value="Unassembled WGS sequence"/>
</dbReference>
<feature type="compositionally biased region" description="Basic and acidic residues" evidence="1">
    <location>
        <begin position="61"/>
        <end position="75"/>
    </location>
</feature>
<dbReference type="OrthoDB" id="5350410at2759"/>
<evidence type="ECO:0000313" key="3">
    <source>
        <dbReference type="Proteomes" id="UP000799437"/>
    </source>
</evidence>
<dbReference type="GeneID" id="54481979"/>